<accession>Q4G389</accession>
<dbReference type="GO" id="GO:0015031">
    <property type="term" value="P:protein transport"/>
    <property type="evidence" value="ECO:0007669"/>
    <property type="project" value="InterPro"/>
</dbReference>
<geneLocation type="plastid" evidence="4"/>
<dbReference type="GO" id="GO:0009507">
    <property type="term" value="C:chloroplast"/>
    <property type="evidence" value="ECO:0007669"/>
    <property type="project" value="UniProtKB-SubCell"/>
</dbReference>
<gene>
    <name evidence="4" type="primary">ycf80</name>
</gene>
<keyword evidence="2 4" id="KW-0150">Chloroplast</keyword>
<dbReference type="EMBL" id="JN022705">
    <property type="protein sequence ID" value="AEI29539.1"/>
    <property type="molecule type" value="Genomic_DNA"/>
</dbReference>
<comment type="subcellular location">
    <subcellularLocation>
        <location evidence="1">Plastid</location>
        <location evidence="1">Chloroplast</location>
    </subcellularLocation>
</comment>
<name>Q4G389_EMIHU</name>
<dbReference type="Gene3D" id="3.40.1350.100">
    <property type="match status" value="1"/>
</dbReference>
<evidence type="ECO:0000256" key="3">
    <source>
        <dbReference type="ARBA" id="ARBA00022640"/>
    </source>
</evidence>
<dbReference type="InterPro" id="IPR007378">
    <property type="entry name" value="Tic22-like"/>
</dbReference>
<keyword evidence="3 5" id="KW-0934">Plastid</keyword>
<dbReference type="PANTHER" id="PTHR33926:SF4">
    <property type="entry name" value="PROTEIN TIC 22, CHLOROPLASTIC"/>
    <property type="match status" value="1"/>
</dbReference>
<dbReference type="RefSeq" id="YP_277378.1">
    <property type="nucleotide sequence ID" value="NC_007288.1"/>
</dbReference>
<dbReference type="PANTHER" id="PTHR33926">
    <property type="entry name" value="PROTEIN TIC 22, CHLOROPLASTIC"/>
    <property type="match status" value="1"/>
</dbReference>
<proteinExistence type="predicted"/>
<organism evidence="4">
    <name type="scientific">Emiliania huxleyi</name>
    <name type="common">Coccolithophore</name>
    <name type="synonym">Pontosphaera huxleyi</name>
    <dbReference type="NCBI Taxonomy" id="2903"/>
    <lineage>
        <taxon>Eukaryota</taxon>
        <taxon>Haptista</taxon>
        <taxon>Haptophyta</taxon>
        <taxon>Prymnesiophyceae</taxon>
        <taxon>Isochrysidales</taxon>
        <taxon>Noelaerhabdaceae</taxon>
        <taxon>Emiliania</taxon>
    </lineage>
</organism>
<evidence type="ECO:0000313" key="4">
    <source>
        <dbReference type="EMBL" id="AAX13877.1"/>
    </source>
</evidence>
<sequence>MENTQAPIQKSPLNVLNPPEFQEIDTISFLTDLYSYPPKFNVSVGETNVNNFNGQLKNKTRPANSLRVLENKLSYKITDYINGFLNKNFTSNFYKIQTKPIQKALKSVPVYIVVNGRDEIVLFHKENLNTKFSRGIWDKSFIASPRRELAKIFYDFCGAFQDNGNTRSSDLGLVFFNYEDAEVFRDDVLKQDTRGSQTVGLTIHCVSLESAYNLLRSPHPGFDLRFVPNLKEVSSLADQTDNARFIFEEKQEVKDAVEQSFGYTQEVVNKSTTSPTIEKTCVQGIPIYLIQTQTTPRNFIWHNFQLAAEKIDTILNTSTFGRFSRDQGSKIKIFRAGANKLQNSDKVSNYVFFSQQQALAFCQQNSRYLIRQNEKSWRLQFDALIRKPTIFVTSLENLLEHWENHLLLETHSQNGGEKISEPSQLFAAKETHFISPSSTKEYFETLNDEEIEGLSTPVTKLVRALKVRRNVFTFSLRYLFSRGGSF</sequence>
<dbReference type="Pfam" id="PF04278">
    <property type="entry name" value="Tic22"/>
    <property type="match status" value="1"/>
</dbReference>
<reference evidence="5" key="2">
    <citation type="journal article" date="2012" name="J. Eukaryot. Microbiol.">
        <title>Twenty-Fold Difference in Evolutionary Rates between the Mitochondrial and Plastid Genomes of Species with Secondary Red Plastids.</title>
        <authorList>
            <person name="Smith D.R."/>
            <person name="Keeling P.J."/>
        </authorList>
    </citation>
    <scope>NUCLEOTIDE SEQUENCE</scope>
</reference>
<reference evidence="4" key="1">
    <citation type="journal article" date="2005" name="DNA Res.">
        <title>The complete plastid genome sequence of the haptophyte Emiliania huxleyi: a comparison to other plastid genomes.</title>
        <authorList>
            <person name="Sanchez-Puerta M.V."/>
            <person name="Bachvaroff T.R."/>
            <person name="Delwiche C.F."/>
        </authorList>
    </citation>
    <scope>NUCLEOTIDE SEQUENCE</scope>
    <source>
        <strain evidence="4">CCMP 373</strain>
    </source>
</reference>
<dbReference type="GeneID" id="3562460"/>
<evidence type="ECO:0000313" key="5">
    <source>
        <dbReference type="EMBL" id="AEI29539.1"/>
    </source>
</evidence>
<dbReference type="AlphaFoldDB" id="Q4G389"/>
<dbReference type="EMBL" id="AY741371">
    <property type="protein sequence ID" value="AAX13877.1"/>
    <property type="molecule type" value="Genomic_DNA"/>
</dbReference>
<evidence type="ECO:0000256" key="2">
    <source>
        <dbReference type="ARBA" id="ARBA00022528"/>
    </source>
</evidence>
<evidence type="ECO:0000256" key="1">
    <source>
        <dbReference type="ARBA" id="ARBA00004229"/>
    </source>
</evidence>
<protein>
    <submittedName>
        <fullName evidence="4">Hypothetical chloroplast RF80</fullName>
    </submittedName>
</protein>